<dbReference type="AlphaFoldDB" id="A0A921Q5G4"/>
<reference evidence="2" key="2">
    <citation type="submission" date="2020-10" db="EMBL/GenBank/DDBJ databases">
        <authorList>
            <person name="Cooper E.A."/>
            <person name="Brenton Z.W."/>
            <person name="Flinn B.S."/>
            <person name="Jenkins J."/>
            <person name="Shu S."/>
            <person name="Flowers D."/>
            <person name="Luo F."/>
            <person name="Wang Y."/>
            <person name="Xia P."/>
            <person name="Barry K."/>
            <person name="Daum C."/>
            <person name="Lipzen A."/>
            <person name="Yoshinaga Y."/>
            <person name="Schmutz J."/>
            <person name="Saski C."/>
            <person name="Vermerris W."/>
            <person name="Kresovich S."/>
        </authorList>
    </citation>
    <scope>NUCLEOTIDE SEQUENCE</scope>
</reference>
<dbReference type="EMBL" id="CM027689">
    <property type="protein sequence ID" value="KAG0514522.1"/>
    <property type="molecule type" value="Genomic_DNA"/>
</dbReference>
<accession>A0A921Q5G4</accession>
<organism evidence="2 3">
    <name type="scientific">Sorghum bicolor</name>
    <name type="common">Sorghum</name>
    <name type="synonym">Sorghum vulgare</name>
    <dbReference type="NCBI Taxonomy" id="4558"/>
    <lineage>
        <taxon>Eukaryota</taxon>
        <taxon>Viridiplantae</taxon>
        <taxon>Streptophyta</taxon>
        <taxon>Embryophyta</taxon>
        <taxon>Tracheophyta</taxon>
        <taxon>Spermatophyta</taxon>
        <taxon>Magnoliopsida</taxon>
        <taxon>Liliopsida</taxon>
        <taxon>Poales</taxon>
        <taxon>Poaceae</taxon>
        <taxon>PACMAD clade</taxon>
        <taxon>Panicoideae</taxon>
        <taxon>Andropogonodae</taxon>
        <taxon>Andropogoneae</taxon>
        <taxon>Sorghinae</taxon>
        <taxon>Sorghum</taxon>
    </lineage>
</organism>
<evidence type="ECO:0000313" key="2">
    <source>
        <dbReference type="EMBL" id="KAG0514522.1"/>
    </source>
</evidence>
<dbReference type="Proteomes" id="UP000807115">
    <property type="component" value="Chromosome 10"/>
</dbReference>
<evidence type="ECO:0000313" key="3">
    <source>
        <dbReference type="Proteomes" id="UP000807115"/>
    </source>
</evidence>
<gene>
    <name evidence="2" type="ORF">BDA96_10G199400</name>
</gene>
<protein>
    <submittedName>
        <fullName evidence="2">Uncharacterized protein</fullName>
    </submittedName>
</protein>
<name>A0A921Q5G4_SORBI</name>
<proteinExistence type="predicted"/>
<evidence type="ECO:0000256" key="1">
    <source>
        <dbReference type="SAM" id="MobiDB-lite"/>
    </source>
</evidence>
<sequence>MVTERLNAYIHLFQNSYINEKSAEQQKVPKRRKGPRESALNWARGRTRTGRRPGGLTAGRGQRPGASEVGGRRPASGALRARLHRDGRAAGGWRCLAEPRWAGTRGRRPALSRQGGRRTAWWRFGRLAPGGRSAVDRWRRNGGVALAARRLLLPCGGSQQGEVS</sequence>
<feature type="region of interest" description="Disordered" evidence="1">
    <location>
        <begin position="21"/>
        <end position="78"/>
    </location>
</feature>
<reference evidence="2" key="1">
    <citation type="journal article" date="2019" name="BMC Genomics">
        <title>A new reference genome for Sorghum bicolor reveals high levels of sequence similarity between sweet and grain genotypes: implications for the genetics of sugar metabolism.</title>
        <authorList>
            <person name="Cooper E.A."/>
            <person name="Brenton Z.W."/>
            <person name="Flinn B.S."/>
            <person name="Jenkins J."/>
            <person name="Shu S."/>
            <person name="Flowers D."/>
            <person name="Luo F."/>
            <person name="Wang Y."/>
            <person name="Xia P."/>
            <person name="Barry K."/>
            <person name="Daum C."/>
            <person name="Lipzen A."/>
            <person name="Yoshinaga Y."/>
            <person name="Schmutz J."/>
            <person name="Saski C."/>
            <person name="Vermerris W."/>
            <person name="Kresovich S."/>
        </authorList>
    </citation>
    <scope>NUCLEOTIDE SEQUENCE</scope>
</reference>
<comment type="caution">
    <text evidence="2">The sequence shown here is derived from an EMBL/GenBank/DDBJ whole genome shotgun (WGS) entry which is preliminary data.</text>
</comment>